<keyword evidence="2" id="KW-1185">Reference proteome</keyword>
<evidence type="ECO:0000313" key="1">
    <source>
        <dbReference type="EMBL" id="CAF1019955.1"/>
    </source>
</evidence>
<organism evidence="1 2">
    <name type="scientific">Adineta steineri</name>
    <dbReference type="NCBI Taxonomy" id="433720"/>
    <lineage>
        <taxon>Eukaryota</taxon>
        <taxon>Metazoa</taxon>
        <taxon>Spiralia</taxon>
        <taxon>Gnathifera</taxon>
        <taxon>Rotifera</taxon>
        <taxon>Eurotatoria</taxon>
        <taxon>Bdelloidea</taxon>
        <taxon>Adinetida</taxon>
        <taxon>Adinetidae</taxon>
        <taxon>Adineta</taxon>
    </lineage>
</organism>
<dbReference type="Gene3D" id="1.25.40.10">
    <property type="entry name" value="Tetratricopeptide repeat domain"/>
    <property type="match status" value="1"/>
</dbReference>
<dbReference type="SUPFAM" id="SSF48452">
    <property type="entry name" value="TPR-like"/>
    <property type="match status" value="1"/>
</dbReference>
<dbReference type="OrthoDB" id="10380875at2759"/>
<name>A0A814I5S9_9BILA</name>
<protein>
    <submittedName>
        <fullName evidence="1">Uncharacterized protein</fullName>
    </submittedName>
</protein>
<accession>A0A814I5S9</accession>
<proteinExistence type="predicted"/>
<dbReference type="Proteomes" id="UP000663832">
    <property type="component" value="Unassembled WGS sequence"/>
</dbReference>
<dbReference type="PROSITE" id="PS51257">
    <property type="entry name" value="PROKAR_LIPOPROTEIN"/>
    <property type="match status" value="1"/>
</dbReference>
<evidence type="ECO:0000313" key="2">
    <source>
        <dbReference type="Proteomes" id="UP000663832"/>
    </source>
</evidence>
<comment type="caution">
    <text evidence="1">The sequence shown here is derived from an EMBL/GenBank/DDBJ whole genome shotgun (WGS) entry which is preliminary data.</text>
</comment>
<dbReference type="EMBL" id="CAJNOM010000088">
    <property type="protein sequence ID" value="CAF1019955.1"/>
    <property type="molecule type" value="Genomic_DNA"/>
</dbReference>
<gene>
    <name evidence="1" type="ORF">QVE165_LOCUS15942</name>
</gene>
<dbReference type="AlphaFoldDB" id="A0A814I5S9"/>
<reference evidence="1" key="1">
    <citation type="submission" date="2021-02" db="EMBL/GenBank/DDBJ databases">
        <authorList>
            <person name="Nowell W R."/>
        </authorList>
    </citation>
    <scope>NUCLEOTIDE SEQUENCE</scope>
</reference>
<sequence>MFYRVEIECDLTTINSVIIASIACHGNYDKALQFHEDSYKLYISTEQSSKVILNDIDSIFNIRGQYGETLNYIGIIYRVKGERSSALDYQFKSLRLKEKYLPTQHKDIAKTLNNSIAALFNDTDRLNGVMGYYEKYFPLEYDIIGLIKI</sequence>
<dbReference type="InterPro" id="IPR011990">
    <property type="entry name" value="TPR-like_helical_dom_sf"/>
</dbReference>